<dbReference type="EMBL" id="CP143578">
    <property type="protein sequence ID" value="WVN21230.1"/>
    <property type="molecule type" value="Genomic_DNA"/>
</dbReference>
<organism evidence="12 13">
    <name type="scientific">Metamycoplasma gateae</name>
    <dbReference type="NCBI Taxonomy" id="35769"/>
    <lineage>
        <taxon>Bacteria</taxon>
        <taxon>Bacillati</taxon>
        <taxon>Mycoplasmatota</taxon>
        <taxon>Mycoplasmoidales</taxon>
        <taxon>Metamycoplasmataceae</taxon>
        <taxon>Metamycoplasma</taxon>
    </lineage>
</organism>
<dbReference type="InterPro" id="IPR020588">
    <property type="entry name" value="RecA_ATP-bd"/>
</dbReference>
<dbReference type="Pfam" id="PF00154">
    <property type="entry name" value="RecA_N"/>
    <property type="match status" value="1"/>
</dbReference>
<evidence type="ECO:0000256" key="5">
    <source>
        <dbReference type="ARBA" id="ARBA00023125"/>
    </source>
</evidence>
<dbReference type="InterPro" id="IPR023400">
    <property type="entry name" value="RecA_C_sf"/>
</dbReference>
<evidence type="ECO:0000256" key="4">
    <source>
        <dbReference type="ARBA" id="ARBA00022840"/>
    </source>
</evidence>
<feature type="binding site" evidence="7">
    <location>
        <begin position="68"/>
        <end position="75"/>
    </location>
    <ligand>
        <name>ATP</name>
        <dbReference type="ChEBI" id="CHEBI:30616"/>
    </ligand>
</feature>
<evidence type="ECO:0000313" key="12">
    <source>
        <dbReference type="EMBL" id="WVN21230.1"/>
    </source>
</evidence>
<dbReference type="PROSITE" id="PS00321">
    <property type="entry name" value="RECA_1"/>
    <property type="match status" value="1"/>
</dbReference>
<comment type="subcellular location">
    <subcellularLocation>
        <location evidence="7">Cytoplasm</location>
    </subcellularLocation>
</comment>
<proteinExistence type="inferred from homology"/>
<dbReference type="RefSeq" id="WP_330463270.1">
    <property type="nucleotide sequence ID" value="NZ_CP143578.1"/>
</dbReference>
<dbReference type="Pfam" id="PF21096">
    <property type="entry name" value="RecA_C"/>
    <property type="match status" value="1"/>
</dbReference>
<keyword evidence="6 7" id="KW-0233">DNA recombination</keyword>
<dbReference type="InterPro" id="IPR013765">
    <property type="entry name" value="DNA_recomb/repair_RecA"/>
</dbReference>
<evidence type="ECO:0000256" key="8">
    <source>
        <dbReference type="RuleBase" id="RU000526"/>
    </source>
</evidence>
<evidence type="ECO:0000256" key="6">
    <source>
        <dbReference type="ARBA" id="ARBA00023172"/>
    </source>
</evidence>
<evidence type="ECO:0000256" key="9">
    <source>
        <dbReference type="RuleBase" id="RU004527"/>
    </source>
</evidence>
<dbReference type="SUPFAM" id="SSF52540">
    <property type="entry name" value="P-loop containing nucleoside triphosphate hydrolases"/>
    <property type="match status" value="1"/>
</dbReference>
<reference evidence="12" key="1">
    <citation type="submission" date="2024-01" db="EMBL/GenBank/DDBJ databases">
        <title>Complete genome sequence of Mycoplasma gateae strain 3700.</title>
        <authorList>
            <person name="Spergser J."/>
        </authorList>
    </citation>
    <scope>NUCLEOTIDE SEQUENCE [LARGE SCALE GENOMIC DNA]</scope>
    <source>
        <strain evidence="12">3700</strain>
    </source>
</reference>
<dbReference type="SMART" id="SM00382">
    <property type="entry name" value="AAA"/>
    <property type="match status" value="1"/>
</dbReference>
<name>A0ABZ2AI79_9BACT</name>
<keyword evidence="7 9" id="KW-0227">DNA damage</keyword>
<dbReference type="PRINTS" id="PR00142">
    <property type="entry name" value="RECA"/>
</dbReference>
<keyword evidence="5 7" id="KW-0238">DNA-binding</keyword>
<comment type="similarity">
    <text evidence="1 7 9">Belongs to the RecA family.</text>
</comment>
<gene>
    <name evidence="7 12" type="primary">recA</name>
    <name evidence="12" type="ORF">V2E26_02330</name>
</gene>
<keyword evidence="4 7" id="KW-0067">ATP-binding</keyword>
<dbReference type="NCBIfam" id="TIGR02012">
    <property type="entry name" value="tigrfam_recA"/>
    <property type="match status" value="1"/>
</dbReference>
<comment type="function">
    <text evidence="7">Can catalyze the hydrolysis of ATP in the presence of single-stranded DNA, the ATP-dependent uptake of single-stranded DNA by duplex DNA, and the ATP-dependent hybridization of homologous single-stranded DNAs. It interacts with LexA causing its activation and leading to its autocatalytic cleavage.</text>
</comment>
<dbReference type="InterPro" id="IPR020587">
    <property type="entry name" value="RecA_monomer-monomer_interface"/>
</dbReference>
<feature type="domain" description="RecA family profile 2" evidence="11">
    <location>
        <begin position="202"/>
        <end position="275"/>
    </location>
</feature>
<evidence type="ECO:0000259" key="10">
    <source>
        <dbReference type="PROSITE" id="PS50162"/>
    </source>
</evidence>
<dbReference type="PROSITE" id="PS50162">
    <property type="entry name" value="RECA_2"/>
    <property type="match status" value="1"/>
</dbReference>
<dbReference type="PROSITE" id="PS50163">
    <property type="entry name" value="RECA_3"/>
    <property type="match status" value="1"/>
</dbReference>
<dbReference type="InterPro" id="IPR049428">
    <property type="entry name" value="RecA-like_N"/>
</dbReference>
<sequence>MSENNIKKIADINQILKEIEKEFGKESIMILGEGPDIIPETFSSGSLSIDNILGIGGWPKGRVIEIFGPESSGKTTLALHAISEIQKTGGIAAFIDAEHSIDPIYAKNLGVDIGNLILAQPSSGEEALEIVDRLAKTGAIDLIVVDSVAALVPEVELNGEMKDQTIGAQARLMSKALRKITGTLSKNKTSVIFLNQIREKIGVLFGNPETTAGGKALKFYSSIRLEVRKSQNITTNGDITGNQIKCKVVKNKLAPPYKSAQIEIIFSKGVSKIGEIIQFAEQFQLINRKGSWYSYNGENIAQGQINLSLLLQSNKELYDEIYNQVIEKLNYE</sequence>
<dbReference type="Gene3D" id="3.40.50.300">
    <property type="entry name" value="P-loop containing nucleotide triphosphate hydrolases"/>
    <property type="match status" value="1"/>
</dbReference>
<dbReference type="InterPro" id="IPR020584">
    <property type="entry name" value="DNA_recomb/repair_RecA_CS"/>
</dbReference>
<evidence type="ECO:0000259" key="11">
    <source>
        <dbReference type="PROSITE" id="PS50163"/>
    </source>
</evidence>
<keyword evidence="7" id="KW-0963">Cytoplasm</keyword>
<dbReference type="InterPro" id="IPR027417">
    <property type="entry name" value="P-loop_NTPase"/>
</dbReference>
<keyword evidence="7 8" id="KW-0742">SOS response</keyword>
<evidence type="ECO:0000256" key="2">
    <source>
        <dbReference type="ARBA" id="ARBA00015553"/>
    </source>
</evidence>
<dbReference type="SUPFAM" id="SSF54752">
    <property type="entry name" value="RecA protein, C-terminal domain"/>
    <property type="match status" value="1"/>
</dbReference>
<keyword evidence="3 7" id="KW-0547">Nucleotide-binding</keyword>
<protein>
    <recommendedName>
        <fullName evidence="2 7">Protein RecA</fullName>
    </recommendedName>
    <alternativeName>
        <fullName evidence="7 8">Recombinase A</fullName>
    </alternativeName>
</protein>
<keyword evidence="7 8" id="KW-0234">DNA repair</keyword>
<evidence type="ECO:0000256" key="1">
    <source>
        <dbReference type="ARBA" id="ARBA00009391"/>
    </source>
</evidence>
<dbReference type="InterPro" id="IPR003593">
    <property type="entry name" value="AAA+_ATPase"/>
</dbReference>
<dbReference type="InterPro" id="IPR049261">
    <property type="entry name" value="RecA-like_C"/>
</dbReference>
<accession>A0ABZ2AI79</accession>
<evidence type="ECO:0000313" key="13">
    <source>
        <dbReference type="Proteomes" id="UP001431935"/>
    </source>
</evidence>
<evidence type="ECO:0000256" key="7">
    <source>
        <dbReference type="HAMAP-Rule" id="MF_00268"/>
    </source>
</evidence>
<dbReference type="HAMAP" id="MF_00268">
    <property type="entry name" value="RecA"/>
    <property type="match status" value="1"/>
</dbReference>
<keyword evidence="13" id="KW-1185">Reference proteome</keyword>
<dbReference type="CDD" id="cd00983">
    <property type="entry name" value="RecA"/>
    <property type="match status" value="1"/>
</dbReference>
<dbReference type="PANTHER" id="PTHR45900">
    <property type="entry name" value="RECA"/>
    <property type="match status" value="1"/>
</dbReference>
<dbReference type="PANTHER" id="PTHR45900:SF1">
    <property type="entry name" value="MITOCHONDRIAL DNA REPAIR PROTEIN RECA HOMOLOG-RELATED"/>
    <property type="match status" value="1"/>
</dbReference>
<evidence type="ECO:0000256" key="3">
    <source>
        <dbReference type="ARBA" id="ARBA00022741"/>
    </source>
</evidence>
<dbReference type="Proteomes" id="UP001431935">
    <property type="component" value="Chromosome"/>
</dbReference>
<feature type="domain" description="RecA family profile 1" evidence="10">
    <location>
        <begin position="38"/>
        <end position="197"/>
    </location>
</feature>